<dbReference type="InterPro" id="IPR029063">
    <property type="entry name" value="SAM-dependent_MTases_sf"/>
</dbReference>
<dbReference type="EMBL" id="LAZR01062733">
    <property type="protein sequence ID" value="KKK60917.1"/>
    <property type="molecule type" value="Genomic_DNA"/>
</dbReference>
<name>A0A0F8WVS0_9ZZZZ</name>
<reference evidence="1" key="1">
    <citation type="journal article" date="2015" name="Nature">
        <title>Complex archaea that bridge the gap between prokaryotes and eukaryotes.</title>
        <authorList>
            <person name="Spang A."/>
            <person name="Saw J.H."/>
            <person name="Jorgensen S.L."/>
            <person name="Zaremba-Niedzwiedzka K."/>
            <person name="Martijn J."/>
            <person name="Lind A.E."/>
            <person name="van Eijk R."/>
            <person name="Schleper C."/>
            <person name="Guy L."/>
            <person name="Ettema T.J."/>
        </authorList>
    </citation>
    <scope>NUCLEOTIDE SEQUENCE</scope>
</reference>
<proteinExistence type="predicted"/>
<evidence type="ECO:0000313" key="1">
    <source>
        <dbReference type="EMBL" id="KKK60917.1"/>
    </source>
</evidence>
<dbReference type="Gene3D" id="3.40.50.150">
    <property type="entry name" value="Vaccinia Virus protein VP39"/>
    <property type="match status" value="1"/>
</dbReference>
<gene>
    <name evidence="1" type="ORF">LCGC14_3019590</name>
</gene>
<dbReference type="AlphaFoldDB" id="A0A0F8WVS0"/>
<feature type="non-terminal residue" evidence="1">
    <location>
        <position position="1"/>
    </location>
</feature>
<protein>
    <submittedName>
        <fullName evidence="1">Uncharacterized protein</fullName>
    </submittedName>
</protein>
<sequence length="103" mass="11008">KPVQIHLSAHDGGETISWSGIQKSGTHPVAYAAWGSHALYSTSGDHTYESSKRDIELSLEKINPGGTICGHDADWDGVKKAVKESLPGAINIPGTKLWAWSKA</sequence>
<organism evidence="1">
    <name type="scientific">marine sediment metagenome</name>
    <dbReference type="NCBI Taxonomy" id="412755"/>
    <lineage>
        <taxon>unclassified sequences</taxon>
        <taxon>metagenomes</taxon>
        <taxon>ecological metagenomes</taxon>
    </lineage>
</organism>
<accession>A0A0F8WVS0</accession>
<comment type="caution">
    <text evidence="1">The sequence shown here is derived from an EMBL/GenBank/DDBJ whole genome shotgun (WGS) entry which is preliminary data.</text>
</comment>